<dbReference type="InterPro" id="IPR013159">
    <property type="entry name" value="DnaA_C"/>
</dbReference>
<dbReference type="InterPro" id="IPR027417">
    <property type="entry name" value="P-loop_NTPase"/>
</dbReference>
<feature type="binding site" evidence="8">
    <location>
        <position position="160"/>
    </location>
    <ligand>
        <name>ATP</name>
        <dbReference type="ChEBI" id="CHEBI:30616"/>
    </ligand>
</feature>
<evidence type="ECO:0000256" key="10">
    <source>
        <dbReference type="RuleBase" id="RU000577"/>
    </source>
</evidence>
<dbReference type="InterPro" id="IPR018312">
    <property type="entry name" value="Chromosome_initiator_DnaA_CS"/>
</dbReference>
<evidence type="ECO:0000256" key="8">
    <source>
        <dbReference type="HAMAP-Rule" id="MF_00377"/>
    </source>
</evidence>
<dbReference type="Pfam" id="PF08299">
    <property type="entry name" value="Bac_DnaA_C"/>
    <property type="match status" value="1"/>
</dbReference>
<comment type="domain">
    <text evidence="8">Domain I is involved in oligomerization and binding regulators, domain II is flexibile and of varying length in different bacteria, domain III forms the AAA+ region, while domain IV binds dsDNA.</text>
</comment>
<reference evidence="14 15" key="1">
    <citation type="submission" date="2023-07" db="EMBL/GenBank/DDBJ databases">
        <title>Genomic Encyclopedia of Type Strains, Phase IV (KMG-IV): sequencing the most valuable type-strain genomes for metagenomic binning, comparative biology and taxonomic classification.</title>
        <authorList>
            <person name="Goeker M."/>
        </authorList>
    </citation>
    <scope>NUCLEOTIDE SEQUENCE [LARGE SCALE GENOMIC DNA]</scope>
    <source>
        <strain evidence="14 15">DSM 1400</strain>
    </source>
</reference>
<dbReference type="InterPro" id="IPR001957">
    <property type="entry name" value="Chromosome_initiator_DnaA"/>
</dbReference>
<proteinExistence type="inferred from homology"/>
<keyword evidence="7 8" id="KW-0238">DNA-binding</keyword>
<evidence type="ECO:0000256" key="3">
    <source>
        <dbReference type="ARBA" id="ARBA00022705"/>
    </source>
</evidence>
<evidence type="ECO:0000256" key="2">
    <source>
        <dbReference type="ARBA" id="ARBA00022490"/>
    </source>
</evidence>
<evidence type="ECO:0000313" key="14">
    <source>
        <dbReference type="EMBL" id="MDQ0478747.1"/>
    </source>
</evidence>
<feature type="region of interest" description="Domain IV, binds dsDNA" evidence="8">
    <location>
        <begin position="329"/>
        <end position="450"/>
    </location>
</feature>
<comment type="subcellular location">
    <subcellularLocation>
        <location evidence="8">Cytoplasm</location>
    </subcellularLocation>
</comment>
<keyword evidence="5 8" id="KW-0067">ATP-binding</keyword>
<keyword evidence="6 8" id="KW-0446">Lipid-binding</keyword>
<dbReference type="InterPro" id="IPR003593">
    <property type="entry name" value="AAA+_ATPase"/>
</dbReference>
<dbReference type="Gene3D" id="1.10.1750.10">
    <property type="match status" value="1"/>
</dbReference>
<dbReference type="InterPro" id="IPR024633">
    <property type="entry name" value="DnaA_N_dom"/>
</dbReference>
<dbReference type="Gene3D" id="1.10.8.60">
    <property type="match status" value="1"/>
</dbReference>
<accession>A0ABU0JNT2</accession>
<protein>
    <recommendedName>
        <fullName evidence="8 9">Chromosomal replication initiator protein DnaA</fullName>
    </recommendedName>
</protein>
<comment type="subunit">
    <text evidence="8">Oligomerizes as a right-handed, spiral filament on DNA at oriC.</text>
</comment>
<keyword evidence="3 8" id="KW-0235">DNA replication</keyword>
<dbReference type="Pfam" id="PF00308">
    <property type="entry name" value="Bac_DnaA"/>
    <property type="match status" value="1"/>
</dbReference>
<evidence type="ECO:0000259" key="13">
    <source>
        <dbReference type="SMART" id="SM00760"/>
    </source>
</evidence>
<dbReference type="InterPro" id="IPR013317">
    <property type="entry name" value="DnaA_dom"/>
</dbReference>
<dbReference type="HAMAP" id="MF_00377">
    <property type="entry name" value="DnaA_bact"/>
    <property type="match status" value="1"/>
</dbReference>
<dbReference type="Pfam" id="PF11638">
    <property type="entry name" value="DnaA_N"/>
    <property type="match status" value="1"/>
</dbReference>
<dbReference type="SUPFAM" id="SSF52540">
    <property type="entry name" value="P-loop containing nucleoside triphosphate hydrolases"/>
    <property type="match status" value="1"/>
</dbReference>
<evidence type="ECO:0000256" key="4">
    <source>
        <dbReference type="ARBA" id="ARBA00022741"/>
    </source>
</evidence>
<dbReference type="InterPro" id="IPR020591">
    <property type="entry name" value="Chromosome_initiator_DnaA-like"/>
</dbReference>
<evidence type="ECO:0000256" key="1">
    <source>
        <dbReference type="ARBA" id="ARBA00006583"/>
    </source>
</evidence>
<feature type="region of interest" description="Domain I, interacts with DnaA modulators" evidence="8">
    <location>
        <begin position="1"/>
        <end position="91"/>
    </location>
</feature>
<evidence type="ECO:0000256" key="9">
    <source>
        <dbReference type="NCBIfam" id="TIGR00362"/>
    </source>
</evidence>
<dbReference type="RefSeq" id="WP_111940041.1">
    <property type="nucleotide sequence ID" value="NZ_BAAACJ010000008.1"/>
</dbReference>
<feature type="region of interest" description="Domain III, AAA+ region" evidence="8">
    <location>
        <begin position="112"/>
        <end position="328"/>
    </location>
</feature>
<dbReference type="Proteomes" id="UP001224418">
    <property type="component" value="Unassembled WGS sequence"/>
</dbReference>
<dbReference type="SMART" id="SM00760">
    <property type="entry name" value="Bac_DnaA_C"/>
    <property type="match status" value="1"/>
</dbReference>
<dbReference type="EMBL" id="JAUSWN010000002">
    <property type="protein sequence ID" value="MDQ0478747.1"/>
    <property type="molecule type" value="Genomic_DNA"/>
</dbReference>
<dbReference type="Gene3D" id="3.30.300.180">
    <property type="match status" value="1"/>
</dbReference>
<dbReference type="InterPro" id="IPR038454">
    <property type="entry name" value="DnaA_N_sf"/>
</dbReference>
<dbReference type="PRINTS" id="PR00051">
    <property type="entry name" value="DNAA"/>
</dbReference>
<dbReference type="InterPro" id="IPR010921">
    <property type="entry name" value="Trp_repressor/repl_initiator"/>
</dbReference>
<dbReference type="PANTHER" id="PTHR30050:SF2">
    <property type="entry name" value="CHROMOSOMAL REPLICATION INITIATOR PROTEIN DNAA"/>
    <property type="match status" value="1"/>
</dbReference>
<evidence type="ECO:0000256" key="6">
    <source>
        <dbReference type="ARBA" id="ARBA00023121"/>
    </source>
</evidence>
<feature type="binding site" evidence="8">
    <location>
        <position position="158"/>
    </location>
    <ligand>
        <name>ATP</name>
        <dbReference type="ChEBI" id="CHEBI:30616"/>
    </ligand>
</feature>
<comment type="caution">
    <text evidence="14">The sequence shown here is derived from an EMBL/GenBank/DDBJ whole genome shotgun (WGS) entry which is preliminary data.</text>
</comment>
<feature type="domain" description="Chromosomal replication initiator DnaA C-terminal" evidence="13">
    <location>
        <begin position="357"/>
        <end position="426"/>
    </location>
</feature>
<comment type="similarity">
    <text evidence="1 8 11">Belongs to the DnaA family.</text>
</comment>
<evidence type="ECO:0000256" key="7">
    <source>
        <dbReference type="ARBA" id="ARBA00023125"/>
    </source>
</evidence>
<name>A0ABU0JNT2_HATLI</name>
<keyword evidence="4 8" id="KW-0547">Nucleotide-binding</keyword>
<comment type="function">
    <text evidence="8 10">Plays an essential role in the initiation and regulation of chromosomal replication. ATP-DnaA binds to the origin of replication (oriC) to initiate formation of the DNA replication initiation complex once per cell cycle. Binds the DnaA box (a 9 base pair repeat at the origin) and separates the double-stranded (ds)DNA. Forms a right-handed helical filament on oriC DNA; dsDNA binds to the exterior of the filament while single-stranded (ss)DNA is stabiized in the filament's interior. The ATP-DnaA-oriC complex binds and stabilizes one strand of the AT-rich DNA unwinding element (DUE), permitting loading of DNA polymerase. After initiation quickly degrades to an ADP-DnaA complex that is not apt for DNA replication. Binds acidic phospholipids.</text>
</comment>
<evidence type="ECO:0000259" key="12">
    <source>
        <dbReference type="SMART" id="SM00382"/>
    </source>
</evidence>
<keyword evidence="15" id="KW-1185">Reference proteome</keyword>
<evidence type="ECO:0000256" key="5">
    <source>
        <dbReference type="ARBA" id="ARBA00022840"/>
    </source>
</evidence>
<dbReference type="PANTHER" id="PTHR30050">
    <property type="entry name" value="CHROMOSOMAL REPLICATION INITIATOR PROTEIN DNAA"/>
    <property type="match status" value="1"/>
</dbReference>
<gene>
    <name evidence="8" type="primary">dnaA</name>
    <name evidence="14" type="ORF">QOZ93_000456</name>
</gene>
<keyword evidence="2 8" id="KW-0963">Cytoplasm</keyword>
<evidence type="ECO:0000256" key="11">
    <source>
        <dbReference type="RuleBase" id="RU004227"/>
    </source>
</evidence>
<dbReference type="CDD" id="cd06571">
    <property type="entry name" value="Bac_DnaA_C"/>
    <property type="match status" value="1"/>
</dbReference>
<comment type="caution">
    <text evidence="8">Lacks conserved residue(s) required for the propagation of feature annotation.</text>
</comment>
<dbReference type="NCBIfam" id="NF010686">
    <property type="entry name" value="PRK14086.1"/>
    <property type="match status" value="1"/>
</dbReference>
<dbReference type="Gene3D" id="3.40.50.300">
    <property type="entry name" value="P-loop containing nucleotide triphosphate hydrolases"/>
    <property type="match status" value="1"/>
</dbReference>
<dbReference type="PROSITE" id="PS01008">
    <property type="entry name" value="DNAA"/>
    <property type="match status" value="1"/>
</dbReference>
<sequence length="450" mass="51748">MEIQLNQIWEKTINIIKGELTEVSFNTWIKSITPLSLHQNSIKLRVPNNFTKEILETRYKDLISNAIKMITSKQYEIQFLISTSDVMENDPLKTKENTERKNINLNDEMSSTLNPKYTFNSFVIGNSNRFAHAASLAVAEAPAKAYNPLFIYGGVGLGKTHLMHAIGHYILQNNPKSKVVYVTSEKFTNELINSIKDDKNEEFRNKYRNVDVLLIDDIQFIAGKERTQEEFFHTFNTLHEANKQIILSSDRPPKEIPTLEDRLRSRFEWGLITDIQPPDFETRIAILKKKADVDNLNIDNEVMVYIANKIKSNIRELEGALIRVVAYSSLTNKQINVNLAAEALKDIISNKHSKQITIELIQDIVANYYNLKIEDLKSSRRTRNIAFPRQIAMYLCRKLTDMSLPKIGEEFGGRDHTTVIHAYDKISTGVKKDENLENVINDLSKKIKQD</sequence>
<feature type="binding site" evidence="8">
    <location>
        <position position="156"/>
    </location>
    <ligand>
        <name>ATP</name>
        <dbReference type="ChEBI" id="CHEBI:30616"/>
    </ligand>
</feature>
<dbReference type="CDD" id="cd00009">
    <property type="entry name" value="AAA"/>
    <property type="match status" value="1"/>
</dbReference>
<dbReference type="NCBIfam" id="TIGR00362">
    <property type="entry name" value="DnaA"/>
    <property type="match status" value="1"/>
</dbReference>
<dbReference type="SMART" id="SM00382">
    <property type="entry name" value="AAA"/>
    <property type="match status" value="1"/>
</dbReference>
<evidence type="ECO:0000313" key="15">
    <source>
        <dbReference type="Proteomes" id="UP001224418"/>
    </source>
</evidence>
<dbReference type="SUPFAM" id="SSF48295">
    <property type="entry name" value="TrpR-like"/>
    <property type="match status" value="1"/>
</dbReference>
<organism evidence="14 15">
    <name type="scientific">Hathewaya limosa</name>
    <name type="common">Clostridium limosum</name>
    <dbReference type="NCBI Taxonomy" id="1536"/>
    <lineage>
        <taxon>Bacteria</taxon>
        <taxon>Bacillati</taxon>
        <taxon>Bacillota</taxon>
        <taxon>Clostridia</taxon>
        <taxon>Eubacteriales</taxon>
        <taxon>Clostridiaceae</taxon>
        <taxon>Hathewaya</taxon>
    </lineage>
</organism>
<feature type="domain" description="AAA+ ATPase" evidence="12">
    <location>
        <begin position="145"/>
        <end position="273"/>
    </location>
</feature>
<feature type="binding site" evidence="8">
    <location>
        <position position="159"/>
    </location>
    <ligand>
        <name>ATP</name>
        <dbReference type="ChEBI" id="CHEBI:30616"/>
    </ligand>
</feature>